<evidence type="ECO:0000256" key="1">
    <source>
        <dbReference type="RuleBase" id="RU362001"/>
    </source>
</evidence>
<name>A0ABW7X9L2_9NOCA</name>
<reference evidence="2 3" key="1">
    <citation type="submission" date="2024-10" db="EMBL/GenBank/DDBJ databases">
        <title>The Natural Products Discovery Center: Release of the First 8490 Sequenced Strains for Exploring Actinobacteria Biosynthetic Diversity.</title>
        <authorList>
            <person name="Kalkreuter E."/>
            <person name="Kautsar S.A."/>
            <person name="Yang D."/>
            <person name="Bader C.D."/>
            <person name="Teijaro C.N."/>
            <person name="Fluegel L."/>
            <person name="Davis C.M."/>
            <person name="Simpson J.R."/>
            <person name="Lauterbach L."/>
            <person name="Steele A.D."/>
            <person name="Gui C."/>
            <person name="Meng S."/>
            <person name="Li G."/>
            <person name="Viehrig K."/>
            <person name="Ye F."/>
            <person name="Su P."/>
            <person name="Kiefer A.F."/>
            <person name="Nichols A."/>
            <person name="Cepeda A.J."/>
            <person name="Yan W."/>
            <person name="Fan B."/>
            <person name="Jiang Y."/>
            <person name="Adhikari A."/>
            <person name="Zheng C.-J."/>
            <person name="Schuster L."/>
            <person name="Cowan T.M."/>
            <person name="Smanski M.J."/>
            <person name="Chevrette M.G."/>
            <person name="De Carvalho L.P.S."/>
            <person name="Shen B."/>
        </authorList>
    </citation>
    <scope>NUCLEOTIDE SEQUENCE [LARGE SCALE GENOMIC DNA]</scope>
    <source>
        <strain evidence="2 3">NPDC019275</strain>
    </source>
</reference>
<dbReference type="NCBIfam" id="TIGR03930">
    <property type="entry name" value="WXG100_ESAT6"/>
    <property type="match status" value="1"/>
</dbReference>
<comment type="similarity">
    <text evidence="1">Belongs to the WXG100 family.</text>
</comment>
<protein>
    <recommendedName>
        <fullName evidence="1">ESAT-6-like protein</fullName>
    </recommendedName>
</protein>
<dbReference type="EMBL" id="JBIRYO010000029">
    <property type="protein sequence ID" value="MFI2477818.1"/>
    <property type="molecule type" value="Genomic_DNA"/>
</dbReference>
<proteinExistence type="inferred from homology"/>
<evidence type="ECO:0000313" key="3">
    <source>
        <dbReference type="Proteomes" id="UP001611415"/>
    </source>
</evidence>
<dbReference type="InterPro" id="IPR036689">
    <property type="entry name" value="ESAT-6-like_sf"/>
</dbReference>
<comment type="caution">
    <text evidence="2">The sequence shown here is derived from an EMBL/GenBank/DDBJ whole genome shotgun (WGS) entry which is preliminary data.</text>
</comment>
<gene>
    <name evidence="2" type="ORF">ACH49W_31000</name>
</gene>
<organism evidence="2 3">
    <name type="scientific">Nocardia xishanensis</name>
    <dbReference type="NCBI Taxonomy" id="238964"/>
    <lineage>
        <taxon>Bacteria</taxon>
        <taxon>Bacillati</taxon>
        <taxon>Actinomycetota</taxon>
        <taxon>Actinomycetes</taxon>
        <taxon>Mycobacteriales</taxon>
        <taxon>Nocardiaceae</taxon>
        <taxon>Nocardia</taxon>
    </lineage>
</organism>
<accession>A0ABW7X9L2</accession>
<sequence>MAGEELRVDVDRMRAVSRFVADKARVIRDELARLDSTIGKELLADGWQGKAASAYDESWVEWKQGADTIVAALEESAAGLAEAAIQYEMQDEANSAAIGGLRGLDLP</sequence>
<dbReference type="InterPro" id="IPR010310">
    <property type="entry name" value="T7SS_ESAT-6-like"/>
</dbReference>
<dbReference type="Gene3D" id="1.10.287.1060">
    <property type="entry name" value="ESAT-6-like"/>
    <property type="match status" value="1"/>
</dbReference>
<dbReference type="SUPFAM" id="SSF140453">
    <property type="entry name" value="EsxAB dimer-like"/>
    <property type="match status" value="1"/>
</dbReference>
<dbReference type="Pfam" id="PF06013">
    <property type="entry name" value="WXG100"/>
    <property type="match status" value="1"/>
</dbReference>
<dbReference type="RefSeq" id="WP_397095202.1">
    <property type="nucleotide sequence ID" value="NZ_JBIRYO010000029.1"/>
</dbReference>
<keyword evidence="3" id="KW-1185">Reference proteome</keyword>
<evidence type="ECO:0000313" key="2">
    <source>
        <dbReference type="EMBL" id="MFI2477818.1"/>
    </source>
</evidence>
<dbReference type="Proteomes" id="UP001611415">
    <property type="component" value="Unassembled WGS sequence"/>
</dbReference>